<reference evidence="2" key="1">
    <citation type="submission" date="2018-06" db="EMBL/GenBank/DDBJ databases">
        <authorList>
            <person name="Zhirakovskaya E."/>
        </authorList>
    </citation>
    <scope>NUCLEOTIDE SEQUENCE</scope>
</reference>
<feature type="region of interest" description="Disordered" evidence="1">
    <location>
        <begin position="1"/>
        <end position="23"/>
    </location>
</feature>
<name>A0A3B0WV79_9ZZZZ</name>
<sequence length="172" mass="19619">MTDKKDIPTLTNIVHTGDDSMRNHFDAHQLSDDENEEPHLTENATEFENIEFENAEIEKIEIEGSEPADIPFVIADNDDTADDILFDDDSIDIYTDSLSDEELPYSPDELESTPDSDNIEENTAEESTDNENNTLRSPQKEAIQKKIDEAIADAIPWIELNLKKQLYKKFDI</sequence>
<accession>A0A3B0WV79</accession>
<protein>
    <submittedName>
        <fullName evidence="2">Uncharacterized protein</fullName>
    </submittedName>
</protein>
<feature type="region of interest" description="Disordered" evidence="1">
    <location>
        <begin position="96"/>
        <end position="141"/>
    </location>
</feature>
<gene>
    <name evidence="2" type="ORF">MNBD_GAMMA11-1962</name>
</gene>
<dbReference type="AlphaFoldDB" id="A0A3B0WV79"/>
<evidence type="ECO:0000313" key="2">
    <source>
        <dbReference type="EMBL" id="VAW59351.1"/>
    </source>
</evidence>
<dbReference type="EMBL" id="UOFG01000078">
    <property type="protein sequence ID" value="VAW59351.1"/>
    <property type="molecule type" value="Genomic_DNA"/>
</dbReference>
<evidence type="ECO:0000256" key="1">
    <source>
        <dbReference type="SAM" id="MobiDB-lite"/>
    </source>
</evidence>
<proteinExistence type="predicted"/>
<organism evidence="2">
    <name type="scientific">hydrothermal vent metagenome</name>
    <dbReference type="NCBI Taxonomy" id="652676"/>
    <lineage>
        <taxon>unclassified sequences</taxon>
        <taxon>metagenomes</taxon>
        <taxon>ecological metagenomes</taxon>
    </lineage>
</organism>
<feature type="compositionally biased region" description="Acidic residues" evidence="1">
    <location>
        <begin position="98"/>
        <end position="129"/>
    </location>
</feature>